<protein>
    <submittedName>
        <fullName evidence="2">Uncharacterized protein</fullName>
    </submittedName>
</protein>
<organism evidence="2 3">
    <name type="scientific">Cuscuta epithymum</name>
    <dbReference type="NCBI Taxonomy" id="186058"/>
    <lineage>
        <taxon>Eukaryota</taxon>
        <taxon>Viridiplantae</taxon>
        <taxon>Streptophyta</taxon>
        <taxon>Embryophyta</taxon>
        <taxon>Tracheophyta</taxon>
        <taxon>Spermatophyta</taxon>
        <taxon>Magnoliopsida</taxon>
        <taxon>eudicotyledons</taxon>
        <taxon>Gunneridae</taxon>
        <taxon>Pentapetalae</taxon>
        <taxon>asterids</taxon>
        <taxon>lamiids</taxon>
        <taxon>Solanales</taxon>
        <taxon>Convolvulaceae</taxon>
        <taxon>Cuscuteae</taxon>
        <taxon>Cuscuta</taxon>
        <taxon>Cuscuta subgen. Cuscuta</taxon>
    </lineage>
</organism>
<dbReference type="Proteomes" id="UP001152523">
    <property type="component" value="Unassembled WGS sequence"/>
</dbReference>
<proteinExistence type="predicted"/>
<evidence type="ECO:0000313" key="3">
    <source>
        <dbReference type="Proteomes" id="UP001152523"/>
    </source>
</evidence>
<sequence>MRQRMALLQGENDALRSQVQSVASIASISRRGEDVATVATRLNMGSIPDSTEPYIPHSGTDTSGGAGPSTRSIPPPNPRRNIFRNMFADPQRQHVPNHVDIHRYVDINNQMRQVPSHVDMPIRVDINNQRCQDPEVVTI</sequence>
<reference evidence="2" key="1">
    <citation type="submission" date="2022-07" db="EMBL/GenBank/DDBJ databases">
        <authorList>
            <person name="Macas J."/>
            <person name="Novak P."/>
            <person name="Neumann P."/>
        </authorList>
    </citation>
    <scope>NUCLEOTIDE SEQUENCE</scope>
</reference>
<name>A0AAV0F6D3_9ASTE</name>
<evidence type="ECO:0000313" key="2">
    <source>
        <dbReference type="EMBL" id="CAH9130917.1"/>
    </source>
</evidence>
<keyword evidence="3" id="KW-1185">Reference proteome</keyword>
<dbReference type="EMBL" id="CAMAPF010000963">
    <property type="protein sequence ID" value="CAH9130917.1"/>
    <property type="molecule type" value="Genomic_DNA"/>
</dbReference>
<comment type="caution">
    <text evidence="2">The sequence shown here is derived from an EMBL/GenBank/DDBJ whole genome shotgun (WGS) entry which is preliminary data.</text>
</comment>
<feature type="region of interest" description="Disordered" evidence="1">
    <location>
        <begin position="43"/>
        <end position="78"/>
    </location>
</feature>
<dbReference type="AlphaFoldDB" id="A0AAV0F6D3"/>
<gene>
    <name evidence="2" type="ORF">CEPIT_LOCUS31008</name>
</gene>
<accession>A0AAV0F6D3</accession>
<evidence type="ECO:0000256" key="1">
    <source>
        <dbReference type="SAM" id="MobiDB-lite"/>
    </source>
</evidence>